<dbReference type="Pfam" id="PF05193">
    <property type="entry name" value="Peptidase_M16_C"/>
    <property type="match status" value="1"/>
</dbReference>
<comment type="similarity">
    <text evidence="1 2">Belongs to the peptidase M16 family.</text>
</comment>
<dbReference type="InterPro" id="IPR007863">
    <property type="entry name" value="Peptidase_M16_C"/>
</dbReference>
<comment type="caution">
    <text evidence="5">The sequence shown here is derived from an EMBL/GenBank/DDBJ whole genome shotgun (WGS) entry which is preliminary data.</text>
</comment>
<evidence type="ECO:0000256" key="2">
    <source>
        <dbReference type="RuleBase" id="RU004447"/>
    </source>
</evidence>
<dbReference type="GO" id="GO:0004222">
    <property type="term" value="F:metalloendopeptidase activity"/>
    <property type="evidence" value="ECO:0007669"/>
    <property type="project" value="InterPro"/>
</dbReference>
<dbReference type="InterPro" id="IPR011765">
    <property type="entry name" value="Pept_M16_N"/>
</dbReference>
<protein>
    <recommendedName>
        <fullName evidence="7">Peptidase M16</fullName>
    </recommendedName>
</protein>
<dbReference type="InterPro" id="IPR011249">
    <property type="entry name" value="Metalloenz_LuxS/M16"/>
</dbReference>
<dbReference type="PANTHER" id="PTHR11851">
    <property type="entry name" value="METALLOPROTEASE"/>
    <property type="match status" value="1"/>
</dbReference>
<feature type="domain" description="Peptidase M16 C-terminal" evidence="4">
    <location>
        <begin position="190"/>
        <end position="364"/>
    </location>
</feature>
<dbReference type="PROSITE" id="PS00143">
    <property type="entry name" value="INSULINASE"/>
    <property type="match status" value="1"/>
</dbReference>
<gene>
    <name evidence="5" type="ORF">COU20_03655</name>
</gene>
<dbReference type="GO" id="GO:0006508">
    <property type="term" value="P:proteolysis"/>
    <property type="evidence" value="ECO:0007669"/>
    <property type="project" value="InterPro"/>
</dbReference>
<dbReference type="PANTHER" id="PTHR11851:SF49">
    <property type="entry name" value="MITOCHONDRIAL-PROCESSING PEPTIDASE SUBUNIT ALPHA"/>
    <property type="match status" value="1"/>
</dbReference>
<dbReference type="Gene3D" id="3.30.830.10">
    <property type="entry name" value="Metalloenzyme, LuxS/M16 peptidase-like"/>
    <property type="match status" value="2"/>
</dbReference>
<evidence type="ECO:0000313" key="5">
    <source>
        <dbReference type="EMBL" id="PIR82226.1"/>
    </source>
</evidence>
<dbReference type="AlphaFoldDB" id="A0A2H0U959"/>
<organism evidence="5 6">
    <name type="scientific">Candidatus Kaiserbacteria bacterium CG10_big_fil_rev_8_21_14_0_10_59_10</name>
    <dbReference type="NCBI Taxonomy" id="1974612"/>
    <lineage>
        <taxon>Bacteria</taxon>
        <taxon>Candidatus Kaiseribacteriota</taxon>
    </lineage>
</organism>
<dbReference type="GO" id="GO:0046872">
    <property type="term" value="F:metal ion binding"/>
    <property type="evidence" value="ECO:0007669"/>
    <property type="project" value="InterPro"/>
</dbReference>
<evidence type="ECO:0000256" key="1">
    <source>
        <dbReference type="ARBA" id="ARBA00007261"/>
    </source>
</evidence>
<evidence type="ECO:0008006" key="7">
    <source>
        <dbReference type="Google" id="ProtNLM"/>
    </source>
</evidence>
<dbReference type="Pfam" id="PF00675">
    <property type="entry name" value="Peptidase_M16"/>
    <property type="match status" value="1"/>
</dbReference>
<evidence type="ECO:0000259" key="4">
    <source>
        <dbReference type="Pfam" id="PF05193"/>
    </source>
</evidence>
<accession>A0A2H0U959</accession>
<dbReference type="InterPro" id="IPR001431">
    <property type="entry name" value="Pept_M16_Zn_BS"/>
</dbReference>
<dbReference type="InterPro" id="IPR050361">
    <property type="entry name" value="MPP/UQCRC_Complex"/>
</dbReference>
<evidence type="ECO:0000313" key="6">
    <source>
        <dbReference type="Proteomes" id="UP000231379"/>
    </source>
</evidence>
<sequence>MRTNSTRSLPSVGTRATMRGTVRYRMHTLKNGLRAVLIPLAGTKTATVMVMAGTGSRYETEKENGLAHFLEHMFFKGTAKRPSARAISEELDSVGASYNAFTAKERTAYYAKVSSQYFDTALDVISDIFLNSTLPSREITKERGAIVQEIGMYEDMPMRKINDVFDELFFGSDHPLGRPIIGTRENVLRFTRAQFESYMRGHYTPQNTVVCVAGSFDEARVLRNIARNFGRLKKREPHLHAASDPTPPAGPRVRIKEKHTDQTQLMLGVPAYPYGHTDEYALEVLSAILGSGMSSRLFLEVRERRGLAYFVRGWTDKYPDVGYFVVQAGVEHAKLEKAVQTILGELRKIKRTDVPHSELKKVKAHMRGTLTLSLETTDAVAEHAATSLIHFGRVRPLSEILAGIDAVTVSDVRRVAKDVFHTGALNLAVIGPHTGTSAVALKGLLRL</sequence>
<name>A0A2H0U959_9BACT</name>
<evidence type="ECO:0000259" key="3">
    <source>
        <dbReference type="Pfam" id="PF00675"/>
    </source>
</evidence>
<feature type="domain" description="Peptidase M16 N-terminal" evidence="3">
    <location>
        <begin position="41"/>
        <end position="183"/>
    </location>
</feature>
<proteinExistence type="inferred from homology"/>
<dbReference type="SUPFAM" id="SSF63411">
    <property type="entry name" value="LuxS/MPP-like metallohydrolase"/>
    <property type="match status" value="2"/>
</dbReference>
<dbReference type="EMBL" id="PFBM01000021">
    <property type="protein sequence ID" value="PIR82226.1"/>
    <property type="molecule type" value="Genomic_DNA"/>
</dbReference>
<reference evidence="6" key="1">
    <citation type="submission" date="2017-09" db="EMBL/GenBank/DDBJ databases">
        <title>Depth-based differentiation of microbial function through sediment-hosted aquifers and enrichment of novel symbionts in the deep terrestrial subsurface.</title>
        <authorList>
            <person name="Probst A.J."/>
            <person name="Ladd B."/>
            <person name="Jarett J.K."/>
            <person name="Geller-Mcgrath D.E."/>
            <person name="Sieber C.M.K."/>
            <person name="Emerson J.B."/>
            <person name="Anantharaman K."/>
            <person name="Thomas B.C."/>
            <person name="Malmstrom R."/>
            <person name="Stieglmeier M."/>
            <person name="Klingl A."/>
            <person name="Woyke T."/>
            <person name="Ryan C.M."/>
            <person name="Banfield J.F."/>
        </authorList>
    </citation>
    <scope>NUCLEOTIDE SEQUENCE [LARGE SCALE GENOMIC DNA]</scope>
</reference>
<dbReference type="Proteomes" id="UP000231379">
    <property type="component" value="Unassembled WGS sequence"/>
</dbReference>